<proteinExistence type="predicted"/>
<dbReference type="GO" id="GO:0043161">
    <property type="term" value="P:proteasome-mediated ubiquitin-dependent protein catabolic process"/>
    <property type="evidence" value="ECO:0007669"/>
    <property type="project" value="TreeGrafter"/>
</dbReference>
<dbReference type="OrthoDB" id="270602at2759"/>
<dbReference type="SUPFAM" id="SSF54236">
    <property type="entry name" value="Ubiquitin-like"/>
    <property type="match status" value="1"/>
</dbReference>
<dbReference type="PANTHER" id="PTHR23322">
    <property type="entry name" value="FAS-ASSOCIATED PROTEIN"/>
    <property type="match status" value="1"/>
</dbReference>
<dbReference type="AlphaFoldDB" id="A0A1E5UK43"/>
<feature type="domain" description="UBX" evidence="2">
    <location>
        <begin position="96"/>
        <end position="183"/>
    </location>
</feature>
<protein>
    <recommendedName>
        <fullName evidence="2">UBX domain-containing protein</fullName>
    </recommendedName>
</protein>
<name>A0A1E5UK43_9POAL</name>
<feature type="region of interest" description="Disordered" evidence="1">
    <location>
        <begin position="58"/>
        <end position="96"/>
    </location>
</feature>
<comment type="caution">
    <text evidence="3">The sequence shown here is derived from an EMBL/GenBank/DDBJ whole genome shotgun (WGS) entry which is preliminary data.</text>
</comment>
<evidence type="ECO:0000313" key="3">
    <source>
        <dbReference type="EMBL" id="OEL13217.1"/>
    </source>
</evidence>
<accession>A0A1E5UK43</accession>
<dbReference type="PANTHER" id="PTHR23322:SF64">
    <property type="entry name" value="OS02G0640700 PROTEIN"/>
    <property type="match status" value="1"/>
</dbReference>
<dbReference type="EMBL" id="LWDX02074131">
    <property type="protein sequence ID" value="OEL13217.1"/>
    <property type="molecule type" value="Genomic_DNA"/>
</dbReference>
<sequence length="186" mass="19939">MAPDEFVTYIDEYTRLKPSMLMAKLELVKKTSVAGGEREPASASAAVAAVEQELAAPEISAPGAAAGEQKELPVPVPETTERSPAETVDDDEEPMEGETMYKLRIRLPDGTIIAKEFGCKRRVASLFAFCRSASAVRDGGEQAEQKAFRIMRFAGGGAFEAVRDDGGATFEDLRLNCAAASVVFDT</sequence>
<dbReference type="InterPro" id="IPR001012">
    <property type="entry name" value="UBX_dom"/>
</dbReference>
<dbReference type="Proteomes" id="UP000095767">
    <property type="component" value="Unassembled WGS sequence"/>
</dbReference>
<feature type="compositionally biased region" description="Low complexity" evidence="1">
    <location>
        <begin position="58"/>
        <end position="67"/>
    </location>
</feature>
<dbReference type="GO" id="GO:0005634">
    <property type="term" value="C:nucleus"/>
    <property type="evidence" value="ECO:0007669"/>
    <property type="project" value="TreeGrafter"/>
</dbReference>
<evidence type="ECO:0000256" key="1">
    <source>
        <dbReference type="SAM" id="MobiDB-lite"/>
    </source>
</evidence>
<dbReference type="STRING" id="888268.A0A1E5UK43"/>
<dbReference type="GO" id="GO:0043130">
    <property type="term" value="F:ubiquitin binding"/>
    <property type="evidence" value="ECO:0007669"/>
    <property type="project" value="TreeGrafter"/>
</dbReference>
<dbReference type="InterPro" id="IPR029071">
    <property type="entry name" value="Ubiquitin-like_domsf"/>
</dbReference>
<organism evidence="3 4">
    <name type="scientific">Dichanthelium oligosanthes</name>
    <dbReference type="NCBI Taxonomy" id="888268"/>
    <lineage>
        <taxon>Eukaryota</taxon>
        <taxon>Viridiplantae</taxon>
        <taxon>Streptophyta</taxon>
        <taxon>Embryophyta</taxon>
        <taxon>Tracheophyta</taxon>
        <taxon>Spermatophyta</taxon>
        <taxon>Magnoliopsida</taxon>
        <taxon>Liliopsida</taxon>
        <taxon>Poales</taxon>
        <taxon>Poaceae</taxon>
        <taxon>PACMAD clade</taxon>
        <taxon>Panicoideae</taxon>
        <taxon>Panicodae</taxon>
        <taxon>Paniceae</taxon>
        <taxon>Dichantheliinae</taxon>
        <taxon>Dichanthelium</taxon>
    </lineage>
</organism>
<dbReference type="Gene3D" id="3.10.20.90">
    <property type="entry name" value="Phosphatidylinositol 3-kinase Catalytic Subunit, Chain A, domain 1"/>
    <property type="match status" value="1"/>
</dbReference>
<dbReference type="PROSITE" id="PS50033">
    <property type="entry name" value="UBX"/>
    <property type="match status" value="1"/>
</dbReference>
<evidence type="ECO:0000313" key="4">
    <source>
        <dbReference type="Proteomes" id="UP000095767"/>
    </source>
</evidence>
<feature type="compositionally biased region" description="Acidic residues" evidence="1">
    <location>
        <begin position="87"/>
        <end position="96"/>
    </location>
</feature>
<keyword evidence="4" id="KW-1185">Reference proteome</keyword>
<reference evidence="3 4" key="1">
    <citation type="submission" date="2016-09" db="EMBL/GenBank/DDBJ databases">
        <title>The draft genome of Dichanthelium oligosanthes: A C3 panicoid grass species.</title>
        <authorList>
            <person name="Studer A.J."/>
            <person name="Schnable J.C."/>
            <person name="Brutnell T.P."/>
        </authorList>
    </citation>
    <scope>NUCLEOTIDE SEQUENCE [LARGE SCALE GENOMIC DNA]</scope>
    <source>
        <strain evidence="4">cv. Kellogg 1175</strain>
        <tissue evidence="3">Leaf</tissue>
    </source>
</reference>
<dbReference type="InterPro" id="IPR050730">
    <property type="entry name" value="UBX_domain-protein"/>
</dbReference>
<evidence type="ECO:0000259" key="2">
    <source>
        <dbReference type="PROSITE" id="PS50033"/>
    </source>
</evidence>
<gene>
    <name evidence="3" type="ORF">BAE44_0025765</name>
</gene>